<evidence type="ECO:0000313" key="9">
    <source>
        <dbReference type="EMBL" id="KAJ4490273.1"/>
    </source>
</evidence>
<evidence type="ECO:0000256" key="7">
    <source>
        <dbReference type="ARBA" id="ARBA00023136"/>
    </source>
</evidence>
<dbReference type="InterPro" id="IPR044669">
    <property type="entry name" value="YneE/VCCN1/2-like"/>
</dbReference>
<reference evidence="9" key="1">
    <citation type="submission" date="2022-08" db="EMBL/GenBank/DDBJ databases">
        <title>A Global Phylogenomic Analysis of the Shiitake Genus Lentinula.</title>
        <authorList>
            <consortium name="DOE Joint Genome Institute"/>
            <person name="Sierra-Patev S."/>
            <person name="Min B."/>
            <person name="Naranjo-Ortiz M."/>
            <person name="Looney B."/>
            <person name="Konkel Z."/>
            <person name="Slot J.C."/>
            <person name="Sakamoto Y."/>
            <person name="Steenwyk J.L."/>
            <person name="Rokas A."/>
            <person name="Carro J."/>
            <person name="Camarero S."/>
            <person name="Ferreira P."/>
            <person name="Molpeceres G."/>
            <person name="Ruiz-Duenas F.J."/>
            <person name="Serrano A."/>
            <person name="Henrissat B."/>
            <person name="Drula E."/>
            <person name="Hughes K.W."/>
            <person name="Mata J.L."/>
            <person name="Ishikawa N.K."/>
            <person name="Vargas-Isla R."/>
            <person name="Ushijima S."/>
            <person name="Smith C.A."/>
            <person name="Ahrendt S."/>
            <person name="Andreopoulos W."/>
            <person name="He G."/>
            <person name="Labutti K."/>
            <person name="Lipzen A."/>
            <person name="Ng V."/>
            <person name="Riley R."/>
            <person name="Sandor L."/>
            <person name="Barry K."/>
            <person name="Martinez A.T."/>
            <person name="Xiao Y."/>
            <person name="Gibbons J.G."/>
            <person name="Terashima K."/>
            <person name="Grigoriev I.V."/>
            <person name="Hibbett D.S."/>
        </authorList>
    </citation>
    <scope>NUCLEOTIDE SEQUENCE</scope>
    <source>
        <strain evidence="9">JLM2183</strain>
    </source>
</reference>
<dbReference type="PANTHER" id="PTHR33281:SF19">
    <property type="entry name" value="VOLTAGE-DEPENDENT ANION CHANNEL-FORMING PROTEIN YNEE"/>
    <property type="match status" value="1"/>
</dbReference>
<evidence type="ECO:0000256" key="4">
    <source>
        <dbReference type="ARBA" id="ARBA00022692"/>
    </source>
</evidence>
<organism evidence="9 10">
    <name type="scientific">Lentinula aciculospora</name>
    <dbReference type="NCBI Taxonomy" id="153920"/>
    <lineage>
        <taxon>Eukaryota</taxon>
        <taxon>Fungi</taxon>
        <taxon>Dikarya</taxon>
        <taxon>Basidiomycota</taxon>
        <taxon>Agaricomycotina</taxon>
        <taxon>Agaricomycetes</taxon>
        <taxon>Agaricomycetidae</taxon>
        <taxon>Agaricales</taxon>
        <taxon>Marasmiineae</taxon>
        <taxon>Omphalotaceae</taxon>
        <taxon>Lentinula</taxon>
    </lineage>
</organism>
<keyword evidence="6" id="KW-0406">Ion transport</keyword>
<keyword evidence="2" id="KW-0813">Transport</keyword>
<keyword evidence="4 8" id="KW-0812">Transmembrane</keyword>
<feature type="transmembrane region" description="Helical" evidence="8">
    <location>
        <begin position="302"/>
        <end position="321"/>
    </location>
</feature>
<dbReference type="PANTHER" id="PTHR33281">
    <property type="entry name" value="UPF0187 PROTEIN YNEE"/>
    <property type="match status" value="1"/>
</dbReference>
<evidence type="ECO:0000313" key="10">
    <source>
        <dbReference type="Proteomes" id="UP001150266"/>
    </source>
</evidence>
<accession>A0A9W9ATL7</accession>
<evidence type="ECO:0000256" key="1">
    <source>
        <dbReference type="ARBA" id="ARBA00004651"/>
    </source>
</evidence>
<dbReference type="Proteomes" id="UP001150266">
    <property type="component" value="Unassembled WGS sequence"/>
</dbReference>
<keyword evidence="7 8" id="KW-0472">Membrane</keyword>
<keyword evidence="10" id="KW-1185">Reference proteome</keyword>
<name>A0A9W9ATL7_9AGAR</name>
<comment type="subcellular location">
    <subcellularLocation>
        <location evidence="1">Cell membrane</location>
        <topology evidence="1">Multi-pass membrane protein</topology>
    </subcellularLocation>
</comment>
<gene>
    <name evidence="9" type="ORF">J3R30DRAFT_3693838</name>
</gene>
<evidence type="ECO:0000256" key="6">
    <source>
        <dbReference type="ARBA" id="ARBA00023065"/>
    </source>
</evidence>
<dbReference type="GO" id="GO:0005886">
    <property type="term" value="C:plasma membrane"/>
    <property type="evidence" value="ECO:0007669"/>
    <property type="project" value="UniProtKB-SubCell"/>
</dbReference>
<evidence type="ECO:0000256" key="2">
    <source>
        <dbReference type="ARBA" id="ARBA00022448"/>
    </source>
</evidence>
<keyword evidence="5 8" id="KW-1133">Transmembrane helix</keyword>
<protein>
    <submittedName>
        <fullName evidence="9">Uncharacterized protein</fullName>
    </submittedName>
</protein>
<dbReference type="EMBL" id="JAOTPV010000001">
    <property type="protein sequence ID" value="KAJ4490273.1"/>
    <property type="molecule type" value="Genomic_DNA"/>
</dbReference>
<keyword evidence="3" id="KW-1003">Cell membrane</keyword>
<dbReference type="OrthoDB" id="1368at2759"/>
<sequence length="347" mass="39322">MNLDIPVVVVVTMTTSFELAIPNVMLGVIGVVLGFTISYRAASAYERYWLGRTAWSDLMKTSHSISRLIWYHIPPCKTPRTSEERSIGEWKRPEQELLDVMNEKKMALDLVEGFSVALKHHLRGASARFREPGLYYDDLYDLVRPFQPQSLVSNYLASPFTTVENLSASSQHPTTEQMSQKPNLTSFDPSVKANGILSKNALNKNVRDQSESDLDMDYDVDDAGADRQGPWKTIPRAFVSSRSKYRPKLAGEGDNLPLEILRCLSEWCSVLEDRGTVPGTSLSSILSCISTFEDKLTVMEKILTVPLPLCVMLWYLFWVEILDIRSSVYNAHIRQYVFAFFAFILTI</sequence>
<proteinExistence type="predicted"/>
<dbReference type="GO" id="GO:0005254">
    <property type="term" value="F:chloride channel activity"/>
    <property type="evidence" value="ECO:0007669"/>
    <property type="project" value="InterPro"/>
</dbReference>
<dbReference type="AlphaFoldDB" id="A0A9W9ATL7"/>
<feature type="transmembrane region" description="Helical" evidence="8">
    <location>
        <begin position="20"/>
        <end position="42"/>
    </location>
</feature>
<evidence type="ECO:0000256" key="8">
    <source>
        <dbReference type="SAM" id="Phobius"/>
    </source>
</evidence>
<dbReference type="Pfam" id="PF25539">
    <property type="entry name" value="Bestrophin_2"/>
    <property type="match status" value="1"/>
</dbReference>
<comment type="caution">
    <text evidence="9">The sequence shown here is derived from an EMBL/GenBank/DDBJ whole genome shotgun (WGS) entry which is preliminary data.</text>
</comment>
<evidence type="ECO:0000256" key="3">
    <source>
        <dbReference type="ARBA" id="ARBA00022475"/>
    </source>
</evidence>
<evidence type="ECO:0000256" key="5">
    <source>
        <dbReference type="ARBA" id="ARBA00022989"/>
    </source>
</evidence>